<evidence type="ECO:0000313" key="2">
    <source>
        <dbReference type="Proteomes" id="UP000646365"/>
    </source>
</evidence>
<evidence type="ECO:0000313" key="1">
    <source>
        <dbReference type="EMBL" id="GGF46078.1"/>
    </source>
</evidence>
<reference evidence="1" key="1">
    <citation type="journal article" date="2014" name="Int. J. Syst. Evol. Microbiol.">
        <title>Complete genome sequence of Corynebacterium casei LMG S-19264T (=DSM 44701T), isolated from a smear-ripened cheese.</title>
        <authorList>
            <consortium name="US DOE Joint Genome Institute (JGI-PGF)"/>
            <person name="Walter F."/>
            <person name="Albersmeier A."/>
            <person name="Kalinowski J."/>
            <person name="Ruckert C."/>
        </authorList>
    </citation>
    <scope>NUCLEOTIDE SEQUENCE</scope>
    <source>
        <strain evidence="1">CGMCC 1.15725</strain>
    </source>
</reference>
<reference evidence="1" key="2">
    <citation type="submission" date="2020-09" db="EMBL/GenBank/DDBJ databases">
        <authorList>
            <person name="Sun Q."/>
            <person name="Zhou Y."/>
        </authorList>
    </citation>
    <scope>NUCLEOTIDE SEQUENCE</scope>
    <source>
        <strain evidence="1">CGMCC 1.15725</strain>
    </source>
</reference>
<gene>
    <name evidence="1" type="ORF">GCM10011611_60670</name>
</gene>
<dbReference type="Gene3D" id="3.20.170.20">
    <property type="entry name" value="Protein of unknown function DUF952"/>
    <property type="match status" value="1"/>
</dbReference>
<sequence length="119" mass="13091">MTDLIFHMCRRDEWQAAARSVYRGSTQDQADGFIHFSTAEQIVESAARHRAGQDGLVLIAVDPAALGPELKWEPSRSGALFPHLHGSLPLTAVSWVRELPLGPDGKHLFPPLNRSGEQP</sequence>
<organism evidence="1 2">
    <name type="scientific">Aliidongia dinghuensis</name>
    <dbReference type="NCBI Taxonomy" id="1867774"/>
    <lineage>
        <taxon>Bacteria</taxon>
        <taxon>Pseudomonadati</taxon>
        <taxon>Pseudomonadota</taxon>
        <taxon>Alphaproteobacteria</taxon>
        <taxon>Rhodospirillales</taxon>
        <taxon>Dongiaceae</taxon>
        <taxon>Aliidongia</taxon>
    </lineage>
</organism>
<name>A0A8J2Z1N9_9PROT</name>
<proteinExistence type="predicted"/>
<dbReference type="EMBL" id="BMJQ01000023">
    <property type="protein sequence ID" value="GGF46078.1"/>
    <property type="molecule type" value="Genomic_DNA"/>
</dbReference>
<dbReference type="Proteomes" id="UP000646365">
    <property type="component" value="Unassembled WGS sequence"/>
</dbReference>
<dbReference type="PANTHER" id="PTHR34129:SF1">
    <property type="entry name" value="DUF952 DOMAIN-CONTAINING PROTEIN"/>
    <property type="match status" value="1"/>
</dbReference>
<dbReference type="RefSeq" id="WP_189051945.1">
    <property type="nucleotide sequence ID" value="NZ_BMJQ01000023.1"/>
</dbReference>
<dbReference type="Pfam" id="PF06108">
    <property type="entry name" value="DUF952"/>
    <property type="match status" value="1"/>
</dbReference>
<evidence type="ECO:0008006" key="3">
    <source>
        <dbReference type="Google" id="ProtNLM"/>
    </source>
</evidence>
<dbReference type="SUPFAM" id="SSF56399">
    <property type="entry name" value="ADP-ribosylation"/>
    <property type="match status" value="1"/>
</dbReference>
<dbReference type="InterPro" id="IPR009297">
    <property type="entry name" value="DUF952"/>
</dbReference>
<dbReference type="AlphaFoldDB" id="A0A8J2Z1N9"/>
<protein>
    <recommendedName>
        <fullName evidence="3">DUF952 domain-containing protein</fullName>
    </recommendedName>
</protein>
<dbReference type="PANTHER" id="PTHR34129">
    <property type="entry name" value="BLR1139 PROTEIN"/>
    <property type="match status" value="1"/>
</dbReference>
<accession>A0A8J2Z1N9</accession>
<keyword evidence="2" id="KW-1185">Reference proteome</keyword>
<comment type="caution">
    <text evidence="1">The sequence shown here is derived from an EMBL/GenBank/DDBJ whole genome shotgun (WGS) entry which is preliminary data.</text>
</comment>